<reference evidence="2" key="1">
    <citation type="journal article" date="2009" name="Rice">
        <title>De Novo Next Generation Sequencing of Plant Genomes.</title>
        <authorList>
            <person name="Rounsley S."/>
            <person name="Marri P.R."/>
            <person name="Yu Y."/>
            <person name="He R."/>
            <person name="Sisneros N."/>
            <person name="Goicoechea J.L."/>
            <person name="Lee S.J."/>
            <person name="Angelova A."/>
            <person name="Kudrna D."/>
            <person name="Luo M."/>
            <person name="Affourtit J."/>
            <person name="Desany B."/>
            <person name="Knight J."/>
            <person name="Niazi F."/>
            <person name="Egholm M."/>
            <person name="Wing R.A."/>
        </authorList>
    </citation>
    <scope>NUCLEOTIDE SEQUENCE [LARGE SCALE GENOMIC DNA]</scope>
    <source>
        <strain evidence="2">cv. IRGC 105608</strain>
    </source>
</reference>
<dbReference type="Proteomes" id="UP000026960">
    <property type="component" value="Chromosome 3"/>
</dbReference>
<evidence type="ECO:0000313" key="3">
    <source>
        <dbReference type="Proteomes" id="UP000026960"/>
    </source>
</evidence>
<feature type="region of interest" description="Disordered" evidence="1">
    <location>
        <begin position="177"/>
        <end position="231"/>
    </location>
</feature>
<proteinExistence type="predicted"/>
<dbReference type="EnsemblPlants" id="OBART03G05720.1">
    <property type="protein sequence ID" value="OBART03G05720.1"/>
    <property type="gene ID" value="OBART03G05720"/>
</dbReference>
<organism evidence="2">
    <name type="scientific">Oryza barthii</name>
    <dbReference type="NCBI Taxonomy" id="65489"/>
    <lineage>
        <taxon>Eukaryota</taxon>
        <taxon>Viridiplantae</taxon>
        <taxon>Streptophyta</taxon>
        <taxon>Embryophyta</taxon>
        <taxon>Tracheophyta</taxon>
        <taxon>Spermatophyta</taxon>
        <taxon>Magnoliopsida</taxon>
        <taxon>Liliopsida</taxon>
        <taxon>Poales</taxon>
        <taxon>Poaceae</taxon>
        <taxon>BOP clade</taxon>
        <taxon>Oryzoideae</taxon>
        <taxon>Oryzeae</taxon>
        <taxon>Oryzinae</taxon>
        <taxon>Oryza</taxon>
    </lineage>
</organism>
<dbReference type="AlphaFoldDB" id="A0A0D3FEJ6"/>
<sequence length="231" mass="25255">MKMHMEQQPLPLPPSACRRYRSFARRSRRFYFSLAAQPPPTPPSAPPSCASQPHCLFSFLRAVQPLPSPPSTTATVVVPTLAMEWHEALGGAGSTSPPLPRRSRRSGLAGLKMVRAASTASRWRASAEQGSDEDDYGGSVVPDAGFLGAGELPPLRFRYIPSFLAITSDDDPFAFVLSKEPSPEKKPTRTSITKATRMKESDADDPLELYKTGLTRLSKKTKPKPTSEERS</sequence>
<reference evidence="2" key="2">
    <citation type="submission" date="2015-03" db="UniProtKB">
        <authorList>
            <consortium name="EnsemblPlants"/>
        </authorList>
    </citation>
    <scope>IDENTIFICATION</scope>
</reference>
<dbReference type="HOGENOM" id="CLU_1201417_0_0_1"/>
<accession>A0A0D3FEJ6</accession>
<dbReference type="Gramene" id="OBART03G05720.1">
    <property type="protein sequence ID" value="OBART03G05720.1"/>
    <property type="gene ID" value="OBART03G05720"/>
</dbReference>
<keyword evidence="3" id="KW-1185">Reference proteome</keyword>
<dbReference type="PaxDb" id="65489-OBART03G05720.1"/>
<name>A0A0D3FEJ6_9ORYZ</name>
<evidence type="ECO:0000256" key="1">
    <source>
        <dbReference type="SAM" id="MobiDB-lite"/>
    </source>
</evidence>
<protein>
    <submittedName>
        <fullName evidence="2">Uncharacterized protein</fullName>
    </submittedName>
</protein>
<evidence type="ECO:0000313" key="2">
    <source>
        <dbReference type="EnsemblPlants" id="OBART03G05720.1"/>
    </source>
</evidence>